<organism evidence="1 2">
    <name type="scientific">Rattus norvegicus</name>
    <name type="common">Rat</name>
    <dbReference type="NCBI Taxonomy" id="10116"/>
    <lineage>
        <taxon>Eukaryota</taxon>
        <taxon>Metazoa</taxon>
        <taxon>Chordata</taxon>
        <taxon>Craniata</taxon>
        <taxon>Vertebrata</taxon>
        <taxon>Euteleostomi</taxon>
        <taxon>Mammalia</taxon>
        <taxon>Eutheria</taxon>
        <taxon>Euarchontoglires</taxon>
        <taxon>Glires</taxon>
        <taxon>Rodentia</taxon>
        <taxon>Myomorpha</taxon>
        <taxon>Muroidea</taxon>
        <taxon>Muridae</taxon>
        <taxon>Murinae</taxon>
        <taxon>Rattus</taxon>
    </lineage>
</organism>
<name>A6HCK1_RAT</name>
<accession>A6HCK1</accession>
<protein>
    <submittedName>
        <fullName evidence="1">RCG33897</fullName>
    </submittedName>
</protein>
<proteinExistence type="predicted"/>
<dbReference type="EMBL" id="CH473948">
    <property type="protein sequence ID" value="EDM03756.1"/>
    <property type="molecule type" value="Genomic_DNA"/>
</dbReference>
<dbReference type="AlphaFoldDB" id="A6HCK1"/>
<sequence length="21" mass="2355">MVAPDHCSNPPRCANLCFEHL</sequence>
<reference evidence="1 2" key="1">
    <citation type="submission" date="2005-07" db="EMBL/GenBank/DDBJ databases">
        <authorList>
            <person name="Mural R.J."/>
            <person name="Li P.W."/>
            <person name="Adams M.D."/>
            <person name="Amanatides P.G."/>
            <person name="Baden-Tillson H."/>
            <person name="Barnstead M."/>
            <person name="Chin S.H."/>
            <person name="Dew I."/>
            <person name="Evans C.A."/>
            <person name="Ferriera S."/>
            <person name="Flanigan M."/>
            <person name="Fosler C."/>
            <person name="Glodek A."/>
            <person name="Gu Z."/>
            <person name="Holt R.A."/>
            <person name="Jennings D."/>
            <person name="Kraft C.L."/>
            <person name="Lu F."/>
            <person name="Nguyen T."/>
            <person name="Nusskern D.R."/>
            <person name="Pfannkoch C.M."/>
            <person name="Sitter C."/>
            <person name="Sutton G.G."/>
            <person name="Venter J.C."/>
            <person name="Wang Z."/>
            <person name="Woodage T."/>
            <person name="Zheng X.H."/>
            <person name="Zhong F."/>
        </authorList>
    </citation>
    <scope>NUCLEOTIDE SEQUENCE [LARGE SCALE GENOMIC DNA]</scope>
    <source>
        <strain>BN</strain>
        <strain evidence="2">Sprague-Dawley</strain>
    </source>
</reference>
<dbReference type="Proteomes" id="UP000234681">
    <property type="component" value="Chromosome 10"/>
</dbReference>
<evidence type="ECO:0000313" key="2">
    <source>
        <dbReference type="Proteomes" id="UP000234681"/>
    </source>
</evidence>
<gene>
    <name evidence="1" type="ORF">rCG_33897</name>
</gene>
<evidence type="ECO:0000313" key="1">
    <source>
        <dbReference type="EMBL" id="EDM03756.1"/>
    </source>
</evidence>